<protein>
    <recommendedName>
        <fullName evidence="3 15">DNA ligase</fullName>
        <ecNumber evidence="2 15">6.5.1.2</ecNumber>
    </recommendedName>
    <alternativeName>
        <fullName evidence="15">Polydeoxyribonucleotide synthase [NAD(+)]</fullName>
    </alternativeName>
</protein>
<evidence type="ECO:0000256" key="13">
    <source>
        <dbReference type="ARBA" id="ARBA00034005"/>
    </source>
</evidence>
<evidence type="ECO:0000256" key="3">
    <source>
        <dbReference type="ARBA" id="ARBA00013308"/>
    </source>
</evidence>
<keyword evidence="9 15" id="KW-0460">Magnesium</keyword>
<dbReference type="SUPFAM" id="SSF47781">
    <property type="entry name" value="RuvA domain 2-like"/>
    <property type="match status" value="1"/>
</dbReference>
<feature type="domain" description="BRCT" evidence="17">
    <location>
        <begin position="594"/>
        <end position="674"/>
    </location>
</feature>
<comment type="similarity">
    <text evidence="14 15">Belongs to the NAD-dependent DNA ligase family. LigA subfamily.</text>
</comment>
<dbReference type="Gene3D" id="2.40.50.140">
    <property type="entry name" value="Nucleic acid-binding proteins"/>
    <property type="match status" value="1"/>
</dbReference>
<feature type="binding site" evidence="15">
    <location>
        <position position="424"/>
    </location>
    <ligand>
        <name>Zn(2+)</name>
        <dbReference type="ChEBI" id="CHEBI:29105"/>
    </ligand>
</feature>
<dbReference type="PROSITE" id="PS50172">
    <property type="entry name" value="BRCT"/>
    <property type="match status" value="1"/>
</dbReference>
<feature type="active site" description="N6-AMP-lysine intermediate" evidence="15">
    <location>
        <position position="117"/>
    </location>
</feature>
<dbReference type="InterPro" id="IPR013839">
    <property type="entry name" value="DNAligase_adenylation"/>
</dbReference>
<dbReference type="Pfam" id="PF12826">
    <property type="entry name" value="HHH_2"/>
    <property type="match status" value="1"/>
</dbReference>
<evidence type="ECO:0000256" key="9">
    <source>
        <dbReference type="ARBA" id="ARBA00022842"/>
    </source>
</evidence>
<dbReference type="CDD" id="cd00114">
    <property type="entry name" value="LIGANc"/>
    <property type="match status" value="1"/>
</dbReference>
<keyword evidence="6 15" id="KW-0479">Metal-binding</keyword>
<feature type="binding site" evidence="15">
    <location>
        <position position="288"/>
    </location>
    <ligand>
        <name>NAD(+)</name>
        <dbReference type="ChEBI" id="CHEBI:57540"/>
    </ligand>
</feature>
<dbReference type="Proteomes" id="UP000051491">
    <property type="component" value="Unassembled WGS sequence"/>
</dbReference>
<evidence type="ECO:0000256" key="5">
    <source>
        <dbReference type="ARBA" id="ARBA00022705"/>
    </source>
</evidence>
<dbReference type="Gene3D" id="3.40.50.10190">
    <property type="entry name" value="BRCT domain"/>
    <property type="match status" value="1"/>
</dbReference>
<dbReference type="FunFam" id="2.40.50.140:FF:000012">
    <property type="entry name" value="DNA ligase"/>
    <property type="match status" value="1"/>
</dbReference>
<comment type="caution">
    <text evidence="18">The sequence shown here is derived from an EMBL/GenBank/DDBJ whole genome shotgun (WGS) entry which is preliminary data.</text>
</comment>
<dbReference type="Pfam" id="PF03119">
    <property type="entry name" value="DNA_ligase_ZBD"/>
    <property type="match status" value="1"/>
</dbReference>
<comment type="cofactor">
    <cofactor evidence="15">
        <name>Mg(2+)</name>
        <dbReference type="ChEBI" id="CHEBI:18420"/>
    </cofactor>
    <cofactor evidence="15">
        <name>Mn(2+)</name>
        <dbReference type="ChEBI" id="CHEBI:29035"/>
    </cofactor>
</comment>
<dbReference type="InterPro" id="IPR033136">
    <property type="entry name" value="DNA_ligase_CS"/>
</dbReference>
<dbReference type="NCBIfam" id="NF005932">
    <property type="entry name" value="PRK07956.1"/>
    <property type="match status" value="1"/>
</dbReference>
<evidence type="ECO:0000256" key="4">
    <source>
        <dbReference type="ARBA" id="ARBA00022598"/>
    </source>
</evidence>
<dbReference type="FunFam" id="1.10.150.20:FF:000007">
    <property type="entry name" value="DNA ligase"/>
    <property type="match status" value="1"/>
</dbReference>
<evidence type="ECO:0000256" key="1">
    <source>
        <dbReference type="ARBA" id="ARBA00004067"/>
    </source>
</evidence>
<dbReference type="GO" id="GO:0006281">
    <property type="term" value="P:DNA repair"/>
    <property type="evidence" value="ECO:0007669"/>
    <property type="project" value="UniProtKB-KW"/>
</dbReference>
<dbReference type="SMART" id="SM00278">
    <property type="entry name" value="HhH1"/>
    <property type="match status" value="3"/>
</dbReference>
<evidence type="ECO:0000256" key="12">
    <source>
        <dbReference type="ARBA" id="ARBA00023211"/>
    </source>
</evidence>
<feature type="binding site" evidence="15">
    <location>
        <position position="312"/>
    </location>
    <ligand>
        <name>NAD(+)</name>
        <dbReference type="ChEBI" id="CHEBI:57540"/>
    </ligand>
</feature>
<dbReference type="InterPro" id="IPR018239">
    <property type="entry name" value="DNA_ligase_AS"/>
</dbReference>
<dbReference type="Pfam" id="PF03120">
    <property type="entry name" value="OB_DNA_ligase"/>
    <property type="match status" value="1"/>
</dbReference>
<evidence type="ECO:0000256" key="14">
    <source>
        <dbReference type="ARBA" id="ARBA00060881"/>
    </source>
</evidence>
<dbReference type="FunFam" id="1.10.150.20:FF:000006">
    <property type="entry name" value="DNA ligase"/>
    <property type="match status" value="1"/>
</dbReference>
<evidence type="ECO:0000313" key="19">
    <source>
        <dbReference type="Proteomes" id="UP000051491"/>
    </source>
</evidence>
<dbReference type="Gene3D" id="1.10.287.610">
    <property type="entry name" value="Helix hairpin bin"/>
    <property type="match status" value="1"/>
</dbReference>
<dbReference type="GO" id="GO:0046872">
    <property type="term" value="F:metal ion binding"/>
    <property type="evidence" value="ECO:0007669"/>
    <property type="project" value="UniProtKB-KW"/>
</dbReference>
<dbReference type="InterPro" id="IPR001357">
    <property type="entry name" value="BRCT_dom"/>
</dbReference>
<dbReference type="PIRSF" id="PIRSF001604">
    <property type="entry name" value="LigA"/>
    <property type="match status" value="1"/>
</dbReference>
<dbReference type="SUPFAM" id="SSF56091">
    <property type="entry name" value="DNA ligase/mRNA capping enzyme, catalytic domain"/>
    <property type="match status" value="1"/>
</dbReference>
<proteinExistence type="inferred from homology"/>
<dbReference type="CDD" id="cd17748">
    <property type="entry name" value="BRCT_DNA_ligase_like"/>
    <property type="match status" value="1"/>
</dbReference>
<dbReference type="InterPro" id="IPR004149">
    <property type="entry name" value="Znf_DNAligase_C4"/>
</dbReference>
<evidence type="ECO:0000259" key="17">
    <source>
        <dbReference type="PROSITE" id="PS50172"/>
    </source>
</evidence>
<dbReference type="FunFam" id="3.30.470.30:FF:000001">
    <property type="entry name" value="DNA ligase"/>
    <property type="match status" value="1"/>
</dbReference>
<comment type="function">
    <text evidence="1 15">DNA ligase that catalyzes the formation of phosphodiester linkages between 5'-phosphoryl and 3'-hydroxyl groups in double-stranded DNA using NAD as a coenzyme and as the energy source for the reaction. It is essential for DNA replication and repair of damaged DNA.</text>
</comment>
<feature type="binding site" evidence="15">
    <location>
        <begin position="85"/>
        <end position="86"/>
    </location>
    <ligand>
        <name>NAD(+)</name>
        <dbReference type="ChEBI" id="CHEBI:57540"/>
    </ligand>
</feature>
<dbReference type="PATRIC" id="fig|89059.3.peg.1120"/>
<dbReference type="GO" id="GO:0003911">
    <property type="term" value="F:DNA ligase (NAD+) activity"/>
    <property type="evidence" value="ECO:0007669"/>
    <property type="project" value="UniProtKB-UniRule"/>
</dbReference>
<feature type="binding site" evidence="15">
    <location>
        <position position="172"/>
    </location>
    <ligand>
        <name>NAD(+)</name>
        <dbReference type="ChEBI" id="CHEBI:57540"/>
    </ligand>
</feature>
<dbReference type="HAMAP" id="MF_01588">
    <property type="entry name" value="DNA_ligase_A"/>
    <property type="match status" value="1"/>
</dbReference>
<keyword evidence="12 15" id="KW-0464">Manganese</keyword>
<evidence type="ECO:0000256" key="10">
    <source>
        <dbReference type="ARBA" id="ARBA00023027"/>
    </source>
</evidence>
<feature type="binding site" evidence="15">
    <location>
        <position position="429"/>
    </location>
    <ligand>
        <name>Zn(2+)</name>
        <dbReference type="ChEBI" id="CHEBI:29105"/>
    </ligand>
</feature>
<dbReference type="InterPro" id="IPR012340">
    <property type="entry name" value="NA-bd_OB-fold"/>
</dbReference>
<keyword evidence="5 15" id="KW-0235">DNA replication</keyword>
<evidence type="ECO:0000256" key="11">
    <source>
        <dbReference type="ARBA" id="ARBA00023204"/>
    </source>
</evidence>
<comment type="catalytic activity">
    <reaction evidence="13 15 16">
        <text>NAD(+) + (deoxyribonucleotide)n-3'-hydroxyl + 5'-phospho-(deoxyribonucleotide)m = (deoxyribonucleotide)n+m + AMP + beta-nicotinamide D-nucleotide.</text>
        <dbReference type="EC" id="6.5.1.2"/>
    </reaction>
</comment>
<dbReference type="NCBIfam" id="TIGR00575">
    <property type="entry name" value="dnlj"/>
    <property type="match status" value="1"/>
</dbReference>
<dbReference type="SUPFAM" id="SSF52113">
    <property type="entry name" value="BRCT domain"/>
    <property type="match status" value="1"/>
</dbReference>
<sequence length="674" mass="75121">MAADQANVAEQAQELRQQLNQWGREYYVLDQPTVEDAVYDQTYRQLQDLEKQHPEVITADSPTQRVGGHILSGFEKVTHETPMLSLGDVFSKDELRAFIDRLHTNVDEKVAFNCELKIDGLAISLTYEDGVFVKGSTRGNGMIGEDITQNLKTIKAIPFRLSEPVSVEVRGECYMPKSSFVHLNEYREEQGLPVFANPRNAAAGSLRQLNSKVTAARNLSTFIYYLMEPEKFGVKSQSAALKKMHEWGFKTNTASRLATNMDEVNAYIDDYQDKRTQLEYDIDGIVLKADPFTVQQELGNTVKVPRWAIAYKFPPDEQETVVRDIEWTVGRTGVVTPTAVMDPVQLAGSTVSRASLHNPDYLEEKGIRVLDTVKLHKAGDIIPEISEVVLDKRPADSTLYEIPTHCPECGAKLVHLDDEVALRCVNPKCPSLLKESVIHFASRNAMDIRGLGKRIIQQMFDLELITDVADLYKLTKEDLLRLDKVKDKSASNLLEAIDASRQESVEHLLFGLGIRHVGAKAARILAQHFGSLDQISHASAQEIEEIDSMGGVIAESIVKYFATAEVADLIGELKKQKVNMDYLGKTASQVEEQAQESEFNKQTVVLTGTLDTITRADAKKWLQEHGAKVTGSVSKKTTLLIAGHDAGSKLTKAQDLGTQIMDEAQFVKKMEAER</sequence>
<dbReference type="PROSITE" id="PS01056">
    <property type="entry name" value="DNA_LIGASE_N2"/>
    <property type="match status" value="1"/>
</dbReference>
<dbReference type="EC" id="6.5.1.2" evidence="2 15"/>
<dbReference type="GO" id="GO:0006260">
    <property type="term" value="P:DNA replication"/>
    <property type="evidence" value="ECO:0007669"/>
    <property type="project" value="UniProtKB-KW"/>
</dbReference>
<evidence type="ECO:0000256" key="15">
    <source>
        <dbReference type="HAMAP-Rule" id="MF_01588"/>
    </source>
</evidence>
<accession>A0A0R2K4W2</accession>
<dbReference type="OrthoDB" id="9759736at2"/>
<organism evidence="18 19">
    <name type="scientific">Ligilactobacillus acidipiscis</name>
    <dbReference type="NCBI Taxonomy" id="89059"/>
    <lineage>
        <taxon>Bacteria</taxon>
        <taxon>Bacillati</taxon>
        <taxon>Bacillota</taxon>
        <taxon>Bacilli</taxon>
        <taxon>Lactobacillales</taxon>
        <taxon>Lactobacillaceae</taxon>
        <taxon>Ligilactobacillus</taxon>
    </lineage>
</organism>
<dbReference type="STRING" id="89059.LAC1533_1684"/>
<dbReference type="InterPro" id="IPR003583">
    <property type="entry name" value="Hlx-hairpin-Hlx_DNA-bd_motif"/>
</dbReference>
<keyword evidence="7 15" id="KW-0227">DNA damage</keyword>
<dbReference type="PANTHER" id="PTHR23389:SF9">
    <property type="entry name" value="DNA LIGASE"/>
    <property type="match status" value="1"/>
</dbReference>
<dbReference type="EMBL" id="JQBK01000026">
    <property type="protein sequence ID" value="KRN84595.1"/>
    <property type="molecule type" value="Genomic_DNA"/>
</dbReference>
<keyword evidence="11 15" id="KW-0234">DNA repair</keyword>
<dbReference type="InterPro" id="IPR013840">
    <property type="entry name" value="DNAligase_N"/>
</dbReference>
<dbReference type="InterPro" id="IPR036420">
    <property type="entry name" value="BRCT_dom_sf"/>
</dbReference>
<dbReference type="Pfam" id="PF00533">
    <property type="entry name" value="BRCT"/>
    <property type="match status" value="1"/>
</dbReference>
<gene>
    <name evidence="15" type="primary">ligA</name>
    <name evidence="18" type="ORF">IV43_GL001050</name>
</gene>
<dbReference type="GO" id="GO:0005829">
    <property type="term" value="C:cytosol"/>
    <property type="evidence" value="ECO:0007669"/>
    <property type="project" value="TreeGrafter"/>
</dbReference>
<dbReference type="Gene3D" id="6.20.10.30">
    <property type="match status" value="1"/>
</dbReference>
<evidence type="ECO:0000256" key="8">
    <source>
        <dbReference type="ARBA" id="ARBA00022833"/>
    </source>
</evidence>
<evidence type="ECO:0000256" key="16">
    <source>
        <dbReference type="RuleBase" id="RU000618"/>
    </source>
</evidence>
<feature type="binding site" evidence="15">
    <location>
        <position position="409"/>
    </location>
    <ligand>
        <name>Zn(2+)</name>
        <dbReference type="ChEBI" id="CHEBI:29105"/>
    </ligand>
</feature>
<feature type="binding site" evidence="15">
    <location>
        <position position="406"/>
    </location>
    <ligand>
        <name>Zn(2+)</name>
        <dbReference type="ChEBI" id="CHEBI:29105"/>
    </ligand>
</feature>
<keyword evidence="10 15" id="KW-0520">NAD</keyword>
<dbReference type="InterPro" id="IPR001679">
    <property type="entry name" value="DNA_ligase"/>
</dbReference>
<dbReference type="SUPFAM" id="SSF50249">
    <property type="entry name" value="Nucleic acid-binding proteins"/>
    <property type="match status" value="1"/>
</dbReference>
<feature type="binding site" evidence="15">
    <location>
        <position position="115"/>
    </location>
    <ligand>
        <name>NAD(+)</name>
        <dbReference type="ChEBI" id="CHEBI:57540"/>
    </ligand>
</feature>
<dbReference type="RefSeq" id="WP_010496856.1">
    <property type="nucleotide sequence ID" value="NZ_JQBK01000026.1"/>
</dbReference>
<evidence type="ECO:0000256" key="6">
    <source>
        <dbReference type="ARBA" id="ARBA00022723"/>
    </source>
</evidence>
<dbReference type="Gene3D" id="1.10.150.20">
    <property type="entry name" value="5' to 3' exonuclease, C-terminal subdomain"/>
    <property type="match status" value="2"/>
</dbReference>
<dbReference type="AlphaFoldDB" id="A0A0R2K4W2"/>
<dbReference type="InterPro" id="IPR041663">
    <property type="entry name" value="DisA/LigA_HHH"/>
</dbReference>
<dbReference type="InterPro" id="IPR004150">
    <property type="entry name" value="NAD_DNA_ligase_OB"/>
</dbReference>
<name>A0A0R2K4W2_9LACO</name>
<dbReference type="GO" id="GO:0003677">
    <property type="term" value="F:DNA binding"/>
    <property type="evidence" value="ECO:0007669"/>
    <property type="project" value="InterPro"/>
</dbReference>
<feature type="binding site" evidence="15">
    <location>
        <position position="138"/>
    </location>
    <ligand>
        <name>NAD(+)</name>
        <dbReference type="ChEBI" id="CHEBI:57540"/>
    </ligand>
</feature>
<dbReference type="InterPro" id="IPR010994">
    <property type="entry name" value="RuvA_2-like"/>
</dbReference>
<dbReference type="SMART" id="SM00532">
    <property type="entry name" value="LIGANc"/>
    <property type="match status" value="1"/>
</dbReference>
<dbReference type="FunFam" id="1.10.287.610:FF:000002">
    <property type="entry name" value="DNA ligase"/>
    <property type="match status" value="1"/>
</dbReference>
<keyword evidence="8 15" id="KW-0862">Zinc</keyword>
<dbReference type="Gene3D" id="3.30.470.30">
    <property type="entry name" value="DNA ligase/mRNA capping enzyme"/>
    <property type="match status" value="1"/>
</dbReference>
<feature type="binding site" evidence="15">
    <location>
        <begin position="36"/>
        <end position="40"/>
    </location>
    <ligand>
        <name>NAD(+)</name>
        <dbReference type="ChEBI" id="CHEBI:57540"/>
    </ligand>
</feature>
<evidence type="ECO:0000256" key="7">
    <source>
        <dbReference type="ARBA" id="ARBA00022763"/>
    </source>
</evidence>
<dbReference type="PROSITE" id="PS01055">
    <property type="entry name" value="DNA_LIGASE_N1"/>
    <property type="match status" value="1"/>
</dbReference>
<evidence type="ECO:0000256" key="2">
    <source>
        <dbReference type="ARBA" id="ARBA00012722"/>
    </source>
</evidence>
<keyword evidence="4 15" id="KW-0436">Ligase</keyword>
<reference evidence="18 19" key="1">
    <citation type="journal article" date="2015" name="Genome Announc.">
        <title>Expanding the biotechnology potential of lactobacilli through comparative genomics of 213 strains and associated genera.</title>
        <authorList>
            <person name="Sun Z."/>
            <person name="Harris H.M."/>
            <person name="McCann A."/>
            <person name="Guo C."/>
            <person name="Argimon S."/>
            <person name="Zhang W."/>
            <person name="Yang X."/>
            <person name="Jeffery I.B."/>
            <person name="Cooney J.C."/>
            <person name="Kagawa T.F."/>
            <person name="Liu W."/>
            <person name="Song Y."/>
            <person name="Salvetti E."/>
            <person name="Wrobel A."/>
            <person name="Rasinkangas P."/>
            <person name="Parkhill J."/>
            <person name="Rea M.C."/>
            <person name="O'Sullivan O."/>
            <person name="Ritari J."/>
            <person name="Douillard F.P."/>
            <person name="Paul Ross R."/>
            <person name="Yang R."/>
            <person name="Briner A.E."/>
            <person name="Felis G.E."/>
            <person name="de Vos W.M."/>
            <person name="Barrangou R."/>
            <person name="Klaenhammer T.R."/>
            <person name="Caufield P.W."/>
            <person name="Cui Y."/>
            <person name="Zhang H."/>
            <person name="O'Toole P.W."/>
        </authorList>
    </citation>
    <scope>NUCLEOTIDE SEQUENCE [LARGE SCALE GENOMIC DNA]</scope>
    <source>
        <strain evidence="18 19">DSM 15353</strain>
    </source>
</reference>
<dbReference type="SMART" id="SM00292">
    <property type="entry name" value="BRCT"/>
    <property type="match status" value="1"/>
</dbReference>
<dbReference type="PANTHER" id="PTHR23389">
    <property type="entry name" value="CHROMOSOME TRANSMISSION FIDELITY FACTOR 18"/>
    <property type="match status" value="1"/>
</dbReference>
<dbReference type="Pfam" id="PF01653">
    <property type="entry name" value="DNA_ligase_aden"/>
    <property type="match status" value="1"/>
</dbReference>
<evidence type="ECO:0000313" key="18">
    <source>
        <dbReference type="EMBL" id="KRN84595.1"/>
    </source>
</evidence>